<dbReference type="InterPro" id="IPR004547">
    <property type="entry name" value="Glucosamine6P_isomerase"/>
</dbReference>
<evidence type="ECO:0000256" key="1">
    <source>
        <dbReference type="ARBA" id="ARBA00000644"/>
    </source>
</evidence>
<name>A0AAD9KEJ2_RIDPI</name>
<dbReference type="EMBL" id="JAODUO010001155">
    <property type="protein sequence ID" value="KAK2170239.1"/>
    <property type="molecule type" value="Genomic_DNA"/>
</dbReference>
<reference evidence="3" key="1">
    <citation type="journal article" date="2023" name="Mol. Biol. Evol.">
        <title>Third-Generation Sequencing Reveals the Adaptive Role of the Epigenome in Three Deep-Sea Polychaetes.</title>
        <authorList>
            <person name="Perez M."/>
            <person name="Aroh O."/>
            <person name="Sun Y."/>
            <person name="Lan Y."/>
            <person name="Juniper S.K."/>
            <person name="Young C.R."/>
            <person name="Angers B."/>
            <person name="Qian P.Y."/>
        </authorList>
    </citation>
    <scope>NUCLEOTIDE SEQUENCE</scope>
    <source>
        <strain evidence="3">R07B-5</strain>
    </source>
</reference>
<evidence type="ECO:0000313" key="4">
    <source>
        <dbReference type="Proteomes" id="UP001209878"/>
    </source>
</evidence>
<protein>
    <recommendedName>
        <fullName evidence="5">Glucosamine-6-phosphate deaminase</fullName>
    </recommendedName>
</protein>
<dbReference type="GO" id="GO:0042802">
    <property type="term" value="F:identical protein binding"/>
    <property type="evidence" value="ECO:0007669"/>
    <property type="project" value="TreeGrafter"/>
</dbReference>
<dbReference type="CDD" id="cd01399">
    <property type="entry name" value="GlcN6P_deaminase"/>
    <property type="match status" value="1"/>
</dbReference>
<dbReference type="GO" id="GO:0004342">
    <property type="term" value="F:glucosamine-6-phosphate deaminase activity"/>
    <property type="evidence" value="ECO:0007669"/>
    <property type="project" value="UniProtKB-EC"/>
</dbReference>
<dbReference type="Proteomes" id="UP001209878">
    <property type="component" value="Unassembled WGS sequence"/>
</dbReference>
<dbReference type="GO" id="GO:0006046">
    <property type="term" value="P:N-acetylglucosamine catabolic process"/>
    <property type="evidence" value="ECO:0007669"/>
    <property type="project" value="TreeGrafter"/>
</dbReference>
<dbReference type="AlphaFoldDB" id="A0AAD9KEJ2"/>
<dbReference type="GO" id="GO:0006043">
    <property type="term" value="P:glucosamine catabolic process"/>
    <property type="evidence" value="ECO:0007669"/>
    <property type="project" value="TreeGrafter"/>
</dbReference>
<keyword evidence="2" id="KW-0175">Coiled coil</keyword>
<dbReference type="GO" id="GO:0005737">
    <property type="term" value="C:cytoplasm"/>
    <property type="evidence" value="ECO:0007669"/>
    <property type="project" value="TreeGrafter"/>
</dbReference>
<evidence type="ECO:0008006" key="5">
    <source>
        <dbReference type="Google" id="ProtNLM"/>
    </source>
</evidence>
<proteinExistence type="predicted"/>
<dbReference type="PANTHER" id="PTHR11280">
    <property type="entry name" value="GLUCOSAMINE-6-PHOSPHATE ISOMERASE"/>
    <property type="match status" value="1"/>
</dbReference>
<keyword evidence="4" id="KW-1185">Reference proteome</keyword>
<dbReference type="SUPFAM" id="SSF100950">
    <property type="entry name" value="NagB/RpiA/CoA transferase-like"/>
    <property type="match status" value="1"/>
</dbReference>
<dbReference type="GO" id="GO:0019262">
    <property type="term" value="P:N-acetylneuraminate catabolic process"/>
    <property type="evidence" value="ECO:0007669"/>
    <property type="project" value="TreeGrafter"/>
</dbReference>
<feature type="coiled-coil region" evidence="2">
    <location>
        <begin position="104"/>
        <end position="131"/>
    </location>
</feature>
<organism evidence="3 4">
    <name type="scientific">Ridgeia piscesae</name>
    <name type="common">Tubeworm</name>
    <dbReference type="NCBI Taxonomy" id="27915"/>
    <lineage>
        <taxon>Eukaryota</taxon>
        <taxon>Metazoa</taxon>
        <taxon>Spiralia</taxon>
        <taxon>Lophotrochozoa</taxon>
        <taxon>Annelida</taxon>
        <taxon>Polychaeta</taxon>
        <taxon>Sedentaria</taxon>
        <taxon>Canalipalpata</taxon>
        <taxon>Sabellida</taxon>
        <taxon>Siboglinidae</taxon>
        <taxon>Ridgeia</taxon>
    </lineage>
</organism>
<gene>
    <name evidence="3" type="ORF">NP493_1156g01006</name>
</gene>
<dbReference type="NCBIfam" id="TIGR00502">
    <property type="entry name" value="nagB"/>
    <property type="match status" value="1"/>
</dbReference>
<comment type="caution">
    <text evidence="3">The sequence shown here is derived from an EMBL/GenBank/DDBJ whole genome shotgun (WGS) entry which is preliminary data.</text>
</comment>
<sequence length="272" mass="30541">MKVVIMKDYEDVSDWTAKYIRKKILEFQPSNESYFVLGLSSGTQHLGLYRKLIELYDRGLISFKYVKTFNTCEYAGLEKDSTESTTNFMWNNFFQDIDITGENVNIMDGNAEDLDQECADYEAKIKEAGGIHLFVAGISANGDVGCNETGSSLVSRTRVKSQSVEVIRRNAKFFGGDIRLVPTRALTVGIATVMEAREVILLVTGEEQAANVKNAIERGVNHICPLSAFQQHEHCVFVLDENATLDLRVRTVAHYKGLCALTHFVDFEENID</sequence>
<evidence type="ECO:0000313" key="3">
    <source>
        <dbReference type="EMBL" id="KAK2170239.1"/>
    </source>
</evidence>
<dbReference type="Gene3D" id="3.40.50.1360">
    <property type="match status" value="1"/>
</dbReference>
<evidence type="ECO:0000256" key="2">
    <source>
        <dbReference type="SAM" id="Coils"/>
    </source>
</evidence>
<dbReference type="InterPro" id="IPR037171">
    <property type="entry name" value="NagB/RpiA_transferase-like"/>
</dbReference>
<comment type="catalytic activity">
    <reaction evidence="1">
        <text>alpha-D-glucosamine 6-phosphate + H2O = beta-D-fructose 6-phosphate + NH4(+)</text>
        <dbReference type="Rhea" id="RHEA:12172"/>
        <dbReference type="ChEBI" id="CHEBI:15377"/>
        <dbReference type="ChEBI" id="CHEBI:28938"/>
        <dbReference type="ChEBI" id="CHEBI:57634"/>
        <dbReference type="ChEBI" id="CHEBI:75989"/>
        <dbReference type="EC" id="3.5.99.6"/>
    </reaction>
</comment>
<dbReference type="PANTHER" id="PTHR11280:SF5">
    <property type="entry name" value="GLUCOSAMINE-6-PHOSPHATE ISOMERASE"/>
    <property type="match status" value="1"/>
</dbReference>
<accession>A0AAD9KEJ2</accession>